<reference evidence="1" key="1">
    <citation type="submission" date="2014-11" db="EMBL/GenBank/DDBJ databases">
        <authorList>
            <person name="Amaro Gonzalez C."/>
        </authorList>
    </citation>
    <scope>NUCLEOTIDE SEQUENCE</scope>
</reference>
<evidence type="ECO:0000313" key="1">
    <source>
        <dbReference type="EMBL" id="JAH58308.1"/>
    </source>
</evidence>
<sequence length="18" mass="2052">MQKIKKAKEMVCSPSKSE</sequence>
<dbReference type="AlphaFoldDB" id="A0A0E9U017"/>
<protein>
    <submittedName>
        <fullName evidence="1">Uncharacterized protein</fullName>
    </submittedName>
</protein>
<organism evidence="1">
    <name type="scientific">Anguilla anguilla</name>
    <name type="common">European freshwater eel</name>
    <name type="synonym">Muraena anguilla</name>
    <dbReference type="NCBI Taxonomy" id="7936"/>
    <lineage>
        <taxon>Eukaryota</taxon>
        <taxon>Metazoa</taxon>
        <taxon>Chordata</taxon>
        <taxon>Craniata</taxon>
        <taxon>Vertebrata</taxon>
        <taxon>Euteleostomi</taxon>
        <taxon>Actinopterygii</taxon>
        <taxon>Neopterygii</taxon>
        <taxon>Teleostei</taxon>
        <taxon>Anguilliformes</taxon>
        <taxon>Anguillidae</taxon>
        <taxon>Anguilla</taxon>
    </lineage>
</organism>
<proteinExistence type="predicted"/>
<accession>A0A0E9U017</accession>
<name>A0A0E9U017_ANGAN</name>
<reference evidence="1" key="2">
    <citation type="journal article" date="2015" name="Fish Shellfish Immunol.">
        <title>Early steps in the European eel (Anguilla anguilla)-Vibrio vulnificus interaction in the gills: Role of the RtxA13 toxin.</title>
        <authorList>
            <person name="Callol A."/>
            <person name="Pajuelo D."/>
            <person name="Ebbesson L."/>
            <person name="Teles M."/>
            <person name="MacKenzie S."/>
            <person name="Amaro C."/>
        </authorList>
    </citation>
    <scope>NUCLEOTIDE SEQUENCE</scope>
</reference>
<dbReference type="EMBL" id="GBXM01050269">
    <property type="protein sequence ID" value="JAH58308.1"/>
    <property type="molecule type" value="Transcribed_RNA"/>
</dbReference>